<feature type="domain" description="HTH psq-type" evidence="2">
    <location>
        <begin position="24"/>
        <end position="61"/>
    </location>
</feature>
<dbReference type="Proteomes" id="UP001519460">
    <property type="component" value="Unassembled WGS sequence"/>
</dbReference>
<name>A0ABD0JIW0_9CAEN</name>
<dbReference type="InterPro" id="IPR009057">
    <property type="entry name" value="Homeodomain-like_sf"/>
</dbReference>
<evidence type="ECO:0000313" key="4">
    <source>
        <dbReference type="Proteomes" id="UP001519460"/>
    </source>
</evidence>
<evidence type="ECO:0008006" key="5">
    <source>
        <dbReference type="Google" id="ProtNLM"/>
    </source>
</evidence>
<dbReference type="AlphaFoldDB" id="A0ABD0JIW0"/>
<dbReference type="PANTHER" id="PTHR19303:SF74">
    <property type="entry name" value="POGO TRANSPOSABLE ELEMENT WITH KRAB DOMAIN"/>
    <property type="match status" value="1"/>
</dbReference>
<dbReference type="Gene3D" id="1.10.10.60">
    <property type="entry name" value="Homeodomain-like"/>
    <property type="match status" value="1"/>
</dbReference>
<dbReference type="EMBL" id="JACVVK020000430">
    <property type="protein sequence ID" value="KAK7474648.1"/>
    <property type="molecule type" value="Genomic_DNA"/>
</dbReference>
<evidence type="ECO:0000259" key="2">
    <source>
        <dbReference type="Pfam" id="PF05225"/>
    </source>
</evidence>
<reference evidence="3 4" key="1">
    <citation type="journal article" date="2023" name="Sci. Data">
        <title>Genome assembly of the Korean intertidal mud-creeper Batillaria attramentaria.</title>
        <authorList>
            <person name="Patra A.K."/>
            <person name="Ho P.T."/>
            <person name="Jun S."/>
            <person name="Lee S.J."/>
            <person name="Kim Y."/>
            <person name="Won Y.J."/>
        </authorList>
    </citation>
    <scope>NUCLEOTIDE SEQUENCE [LARGE SCALE GENOMIC DNA]</scope>
    <source>
        <strain evidence="3">Wonlab-2016</strain>
    </source>
</reference>
<proteinExistence type="predicted"/>
<dbReference type="InterPro" id="IPR004875">
    <property type="entry name" value="DDE_SF_endonuclease_dom"/>
</dbReference>
<evidence type="ECO:0000259" key="1">
    <source>
        <dbReference type="Pfam" id="PF03184"/>
    </source>
</evidence>
<dbReference type="Pfam" id="PF03184">
    <property type="entry name" value="DDE_1"/>
    <property type="match status" value="1"/>
</dbReference>
<evidence type="ECO:0000313" key="3">
    <source>
        <dbReference type="EMBL" id="KAK7474648.1"/>
    </source>
</evidence>
<dbReference type="Pfam" id="PF05225">
    <property type="entry name" value="HTH_psq"/>
    <property type="match status" value="1"/>
</dbReference>
<sequence length="291" mass="32667">MCFSENARKKQGTVWQVQPRRAVLEQAIKEVKSGRMTFVSASKEFAIPKTTLRDHVHGRSQVGKKAGRPTSLPKELEDEIVDKVIAGAKAGFPLTKRPFLLKVGLLAKKRNLQTQFQDNIPSEEYWRCLKRRRPDLTIRSPETCAANRMRGMNPVVVSDYFNSLEEFMAMHQLHLKPECVWNADETGVQFSPAAAKLLARSANSRDSVTTLVCISACGRAMPSLFVVNGKTFQSVRSFATHDAPEGSVWTFQPNAWMDNALGVEWFVNVFLKHCGPARPQVLFLGCVCDRK</sequence>
<feature type="domain" description="DDE-1" evidence="1">
    <location>
        <begin position="207"/>
        <end position="280"/>
    </location>
</feature>
<protein>
    <recommendedName>
        <fullName evidence="5">HTH psq-type domain-containing protein</fullName>
    </recommendedName>
</protein>
<comment type="caution">
    <text evidence="3">The sequence shown here is derived from an EMBL/GenBank/DDBJ whole genome shotgun (WGS) entry which is preliminary data.</text>
</comment>
<dbReference type="InterPro" id="IPR007889">
    <property type="entry name" value="HTH_Psq"/>
</dbReference>
<dbReference type="InterPro" id="IPR050863">
    <property type="entry name" value="CenT-Element_Derived"/>
</dbReference>
<dbReference type="PANTHER" id="PTHR19303">
    <property type="entry name" value="TRANSPOSON"/>
    <property type="match status" value="1"/>
</dbReference>
<dbReference type="SUPFAM" id="SSF46689">
    <property type="entry name" value="Homeodomain-like"/>
    <property type="match status" value="1"/>
</dbReference>
<organism evidence="3 4">
    <name type="scientific">Batillaria attramentaria</name>
    <dbReference type="NCBI Taxonomy" id="370345"/>
    <lineage>
        <taxon>Eukaryota</taxon>
        <taxon>Metazoa</taxon>
        <taxon>Spiralia</taxon>
        <taxon>Lophotrochozoa</taxon>
        <taxon>Mollusca</taxon>
        <taxon>Gastropoda</taxon>
        <taxon>Caenogastropoda</taxon>
        <taxon>Sorbeoconcha</taxon>
        <taxon>Cerithioidea</taxon>
        <taxon>Batillariidae</taxon>
        <taxon>Batillaria</taxon>
    </lineage>
</organism>
<accession>A0ABD0JIW0</accession>
<keyword evidence="4" id="KW-1185">Reference proteome</keyword>
<gene>
    <name evidence="3" type="ORF">BaRGS_00034127</name>
</gene>